<evidence type="ECO:0000313" key="2">
    <source>
        <dbReference type="Proteomes" id="UP000002892"/>
    </source>
</evidence>
<sequence>MYFDFMPEDVNYFQVSVQHLIRIQLPKEEDENLTLRGF</sequence>
<dbReference type="HOGENOM" id="CLU_3327162_0_0_9"/>
<keyword evidence="2" id="KW-1185">Reference proteome</keyword>
<accession>I4DB34</accession>
<reference evidence="1 2" key="1">
    <citation type="journal article" date="2012" name="J. Bacteriol.">
        <title>Complete genome sequences of Desulfosporosinus orientis DSM765T, Desulfosporosinus youngiae DSM17734T, Desulfosporosinus meridiei DSM13257T, and Desulfosporosinus acidiphilus DSM22704T.</title>
        <authorList>
            <person name="Pester M."/>
            <person name="Brambilla E."/>
            <person name="Alazard D."/>
            <person name="Rattei T."/>
            <person name="Weinmaier T."/>
            <person name="Han J."/>
            <person name="Lucas S."/>
            <person name="Lapidus A."/>
            <person name="Cheng J.F."/>
            <person name="Goodwin L."/>
            <person name="Pitluck S."/>
            <person name="Peters L."/>
            <person name="Ovchinnikova G."/>
            <person name="Teshima H."/>
            <person name="Detter J.C."/>
            <person name="Han C.S."/>
            <person name="Tapia R."/>
            <person name="Land M.L."/>
            <person name="Hauser L."/>
            <person name="Kyrpides N.C."/>
            <person name="Ivanova N.N."/>
            <person name="Pagani I."/>
            <person name="Huntmann M."/>
            <person name="Wei C.L."/>
            <person name="Davenport K.W."/>
            <person name="Daligault H."/>
            <person name="Chain P.S."/>
            <person name="Chen A."/>
            <person name="Mavromatis K."/>
            <person name="Markowitz V."/>
            <person name="Szeto E."/>
            <person name="Mikhailova N."/>
            <person name="Pati A."/>
            <person name="Wagner M."/>
            <person name="Woyke T."/>
            <person name="Ollivier B."/>
            <person name="Klenk H.P."/>
            <person name="Spring S."/>
            <person name="Loy A."/>
        </authorList>
    </citation>
    <scope>NUCLEOTIDE SEQUENCE [LARGE SCALE GENOMIC DNA]</scope>
    <source>
        <strain evidence="2">DSM 22704 / JCM 16185 / SJ4</strain>
    </source>
</reference>
<dbReference type="AlphaFoldDB" id="I4DB34"/>
<name>I4DB34_DESAJ</name>
<dbReference type="KEGG" id="dai:Desaci_4146"/>
<dbReference type="EMBL" id="CP003639">
    <property type="protein sequence ID" value="AFM43008.1"/>
    <property type="molecule type" value="Genomic_DNA"/>
</dbReference>
<proteinExistence type="predicted"/>
<evidence type="ECO:0000313" key="1">
    <source>
        <dbReference type="EMBL" id="AFM43008.1"/>
    </source>
</evidence>
<protein>
    <submittedName>
        <fullName evidence="1">Uncharacterized protein</fullName>
    </submittedName>
</protein>
<dbReference type="Proteomes" id="UP000002892">
    <property type="component" value="Chromosome"/>
</dbReference>
<organism evidence="1 2">
    <name type="scientific">Desulfosporosinus acidiphilus (strain DSM 22704 / JCM 16185 / SJ4)</name>
    <dbReference type="NCBI Taxonomy" id="646529"/>
    <lineage>
        <taxon>Bacteria</taxon>
        <taxon>Bacillati</taxon>
        <taxon>Bacillota</taxon>
        <taxon>Clostridia</taxon>
        <taxon>Eubacteriales</taxon>
        <taxon>Desulfitobacteriaceae</taxon>
        <taxon>Desulfosporosinus</taxon>
    </lineage>
</organism>
<gene>
    <name evidence="1" type="ordered locus">Desaci_4146</name>
</gene>